<sequence>MKLERVIDQPVIEAGRFILRPLRRSDAGLLELYAGDRRVACNTTTIPHPLPPGAAENFIDRAQADDRTEDIWALDGSLSGLSELMGVVGLERMDRDQSEIGYWVVPALWNTGMASEAVEAIVAANPQGARTLFGSVFQDNPASAKVLTHAGFEYIGDAEAFSVARQAKVATWTYLRRLER</sequence>
<dbReference type="GO" id="GO:0016747">
    <property type="term" value="F:acyltransferase activity, transferring groups other than amino-acyl groups"/>
    <property type="evidence" value="ECO:0007669"/>
    <property type="project" value="InterPro"/>
</dbReference>
<protein>
    <submittedName>
        <fullName evidence="2">GNAT family N-acetyltransferase</fullName>
    </submittedName>
</protein>
<dbReference type="Pfam" id="PF13302">
    <property type="entry name" value="Acetyltransf_3"/>
    <property type="match status" value="1"/>
</dbReference>
<dbReference type="PANTHER" id="PTHR43792">
    <property type="entry name" value="GNAT FAMILY, PUTATIVE (AFU_ORTHOLOGUE AFUA_3G00765)-RELATED-RELATED"/>
    <property type="match status" value="1"/>
</dbReference>
<dbReference type="InterPro" id="IPR000182">
    <property type="entry name" value="GNAT_dom"/>
</dbReference>
<dbReference type="AlphaFoldDB" id="A0AAE3NQF4"/>
<proteinExistence type="predicted"/>
<name>A0AAE3NQF4_9RHOB</name>
<dbReference type="RefSeq" id="WP_275566685.1">
    <property type="nucleotide sequence ID" value="NZ_JARGYC010000014.1"/>
</dbReference>
<keyword evidence="3" id="KW-1185">Reference proteome</keyword>
<reference evidence="2" key="1">
    <citation type="submission" date="2023-03" db="EMBL/GenBank/DDBJ databases">
        <title>Multiphase analysis and comparison of six strains from genera Psychromarinibacter, Lutimaribacter, and Maritimibacter, including a novel species: Psychromarinibacter sediminicola sp. nov.</title>
        <authorList>
            <person name="Wang Y.-H."/>
            <person name="Ye M.-Q."/>
            <person name="Du Z.-J."/>
        </authorList>
    </citation>
    <scope>NUCLEOTIDE SEQUENCE</scope>
    <source>
        <strain evidence="2">C21-152</strain>
    </source>
</reference>
<accession>A0AAE3NQF4</accession>
<evidence type="ECO:0000259" key="1">
    <source>
        <dbReference type="Pfam" id="PF13302"/>
    </source>
</evidence>
<dbReference type="PANTHER" id="PTHR43792:SF16">
    <property type="entry name" value="N-ACETYLTRANSFERASE DOMAIN-CONTAINING PROTEIN"/>
    <property type="match status" value="1"/>
</dbReference>
<evidence type="ECO:0000313" key="3">
    <source>
        <dbReference type="Proteomes" id="UP001220964"/>
    </source>
</evidence>
<dbReference type="SUPFAM" id="SSF55729">
    <property type="entry name" value="Acyl-CoA N-acyltransferases (Nat)"/>
    <property type="match status" value="1"/>
</dbReference>
<evidence type="ECO:0000313" key="2">
    <source>
        <dbReference type="EMBL" id="MDF0600544.1"/>
    </source>
</evidence>
<organism evidence="2 3">
    <name type="scientific">Psychromarinibacter sediminicola</name>
    <dbReference type="NCBI Taxonomy" id="3033385"/>
    <lineage>
        <taxon>Bacteria</taxon>
        <taxon>Pseudomonadati</taxon>
        <taxon>Pseudomonadota</taxon>
        <taxon>Alphaproteobacteria</taxon>
        <taxon>Rhodobacterales</taxon>
        <taxon>Paracoccaceae</taxon>
        <taxon>Psychromarinibacter</taxon>
    </lineage>
</organism>
<gene>
    <name evidence="2" type="ORF">P1J78_07365</name>
</gene>
<comment type="caution">
    <text evidence="2">The sequence shown here is derived from an EMBL/GenBank/DDBJ whole genome shotgun (WGS) entry which is preliminary data.</text>
</comment>
<dbReference type="InterPro" id="IPR016181">
    <property type="entry name" value="Acyl_CoA_acyltransferase"/>
</dbReference>
<feature type="domain" description="N-acetyltransferase" evidence="1">
    <location>
        <begin position="16"/>
        <end position="153"/>
    </location>
</feature>
<dbReference type="Proteomes" id="UP001220964">
    <property type="component" value="Unassembled WGS sequence"/>
</dbReference>
<dbReference type="InterPro" id="IPR051531">
    <property type="entry name" value="N-acetyltransferase"/>
</dbReference>
<dbReference type="Gene3D" id="3.40.630.30">
    <property type="match status" value="1"/>
</dbReference>
<dbReference type="EMBL" id="JARGYC010000014">
    <property type="protein sequence ID" value="MDF0600544.1"/>
    <property type="molecule type" value="Genomic_DNA"/>
</dbReference>